<organism evidence="1 2">
    <name type="scientific">Haemonchus contortus</name>
    <name type="common">Barber pole worm</name>
    <dbReference type="NCBI Taxonomy" id="6289"/>
    <lineage>
        <taxon>Eukaryota</taxon>
        <taxon>Metazoa</taxon>
        <taxon>Ecdysozoa</taxon>
        <taxon>Nematoda</taxon>
        <taxon>Chromadorea</taxon>
        <taxon>Rhabditida</taxon>
        <taxon>Rhabditina</taxon>
        <taxon>Rhabditomorpha</taxon>
        <taxon>Strongyloidea</taxon>
        <taxon>Trichostrongylidae</taxon>
        <taxon>Haemonchus</taxon>
    </lineage>
</organism>
<evidence type="ECO:0000313" key="1">
    <source>
        <dbReference type="Proteomes" id="UP000025227"/>
    </source>
</evidence>
<evidence type="ECO:0000313" key="2">
    <source>
        <dbReference type="WBParaSite" id="HCON_00042710-00001"/>
    </source>
</evidence>
<sequence>MPSPAVWTGVAVAYELSALNAQRSTLEALLLIQLDLPSFHRLKEDKRLVTTFYCCHLPFNTVFLSTEYLLNKQIQNP</sequence>
<dbReference type="Proteomes" id="UP000025227">
    <property type="component" value="Unplaced"/>
</dbReference>
<proteinExistence type="predicted"/>
<dbReference type="WBParaSite" id="HCON_00042710-00001">
    <property type="protein sequence ID" value="HCON_00042710-00001"/>
    <property type="gene ID" value="HCON_00042710"/>
</dbReference>
<protein>
    <submittedName>
        <fullName evidence="2">Secreted protein</fullName>
    </submittedName>
</protein>
<accession>A0A7I4Y4M2</accession>
<dbReference type="AlphaFoldDB" id="A0A7I4Y4M2"/>
<reference evidence="2" key="1">
    <citation type="submission" date="2020-12" db="UniProtKB">
        <authorList>
            <consortium name="WormBaseParasite"/>
        </authorList>
    </citation>
    <scope>IDENTIFICATION</scope>
    <source>
        <strain evidence="2">MHco3</strain>
    </source>
</reference>
<name>A0A7I4Y4M2_HAECO</name>
<keyword evidence="1" id="KW-1185">Reference proteome</keyword>